<dbReference type="SMART" id="SM00487">
    <property type="entry name" value="DEXDc"/>
    <property type="match status" value="1"/>
</dbReference>
<dbReference type="Gene3D" id="3.40.50.300">
    <property type="entry name" value="P-loop containing nucleotide triphosphate hydrolases"/>
    <property type="match status" value="2"/>
</dbReference>
<protein>
    <submittedName>
        <fullName evidence="13">Type I-E CRISPR-associated protein Cse1/CasA</fullName>
    </submittedName>
</protein>
<evidence type="ECO:0000256" key="6">
    <source>
        <dbReference type="ARBA" id="ARBA00022801"/>
    </source>
</evidence>
<keyword evidence="9" id="KW-0051">Antiviral defense</keyword>
<dbReference type="CDD" id="cd09729">
    <property type="entry name" value="Cse1_I-E"/>
    <property type="match status" value="1"/>
</dbReference>
<keyword evidence="7" id="KW-0347">Helicase</keyword>
<name>A0ABV5PKD3_STRCM</name>
<keyword evidence="6" id="KW-0378">Hydrolase</keyword>
<organism evidence="13 14">
    <name type="scientific">Streptomyces cremeus</name>
    <dbReference type="NCBI Taxonomy" id="66881"/>
    <lineage>
        <taxon>Bacteria</taxon>
        <taxon>Bacillati</taxon>
        <taxon>Actinomycetota</taxon>
        <taxon>Actinomycetes</taxon>
        <taxon>Kitasatosporales</taxon>
        <taxon>Streptomycetaceae</taxon>
        <taxon>Streptomyces</taxon>
    </lineage>
</organism>
<keyword evidence="4" id="KW-0479">Metal-binding</keyword>
<dbReference type="InterPro" id="IPR027417">
    <property type="entry name" value="P-loop_NTPase"/>
</dbReference>
<evidence type="ECO:0000256" key="5">
    <source>
        <dbReference type="ARBA" id="ARBA00022741"/>
    </source>
</evidence>
<dbReference type="PANTHER" id="PTHR47963:SF9">
    <property type="entry name" value="CRISPR-ASSOCIATED ENDONUCLEASE_HELICASE CAS3"/>
    <property type="match status" value="1"/>
</dbReference>
<dbReference type="NCBIfam" id="TIGR02547">
    <property type="entry name" value="casA_cse1"/>
    <property type="match status" value="1"/>
</dbReference>
<comment type="similarity">
    <text evidence="1">In the N-terminal section; belongs to the CRISPR-associated nuclease Cas3-HD family.</text>
</comment>
<dbReference type="NCBIfam" id="TIGR01596">
    <property type="entry name" value="cas3_HD"/>
    <property type="match status" value="1"/>
</dbReference>
<feature type="domain" description="Helicase ATP-binding" evidence="11">
    <location>
        <begin position="312"/>
        <end position="523"/>
    </location>
</feature>
<evidence type="ECO:0000256" key="7">
    <source>
        <dbReference type="ARBA" id="ARBA00022806"/>
    </source>
</evidence>
<evidence type="ECO:0000256" key="2">
    <source>
        <dbReference type="ARBA" id="ARBA00009046"/>
    </source>
</evidence>
<accession>A0ABV5PKD3</accession>
<dbReference type="PROSITE" id="PS51192">
    <property type="entry name" value="HELICASE_ATP_BIND_1"/>
    <property type="match status" value="1"/>
</dbReference>
<dbReference type="PANTHER" id="PTHR47963">
    <property type="entry name" value="DEAD-BOX ATP-DEPENDENT RNA HELICASE 47, MITOCHONDRIAL"/>
    <property type="match status" value="1"/>
</dbReference>
<dbReference type="Proteomes" id="UP001589718">
    <property type="component" value="Unassembled WGS sequence"/>
</dbReference>
<evidence type="ECO:0000256" key="8">
    <source>
        <dbReference type="ARBA" id="ARBA00022840"/>
    </source>
</evidence>
<dbReference type="CDD" id="cd17930">
    <property type="entry name" value="DEXHc_cas3"/>
    <property type="match status" value="1"/>
</dbReference>
<dbReference type="InterPro" id="IPR013381">
    <property type="entry name" value="CRISPR-assoc_prot_Cse1"/>
</dbReference>
<dbReference type="Gene3D" id="1.10.132.100">
    <property type="match status" value="1"/>
</dbReference>
<dbReference type="Gene3D" id="1.10.3210.30">
    <property type="match status" value="1"/>
</dbReference>
<evidence type="ECO:0000259" key="11">
    <source>
        <dbReference type="PROSITE" id="PS51192"/>
    </source>
</evidence>
<dbReference type="InterPro" id="IPR006474">
    <property type="entry name" value="Helicase_Cas3_CRISPR-ass_core"/>
</dbReference>
<dbReference type="SUPFAM" id="SSF52540">
    <property type="entry name" value="P-loop containing nucleoside triphosphate hydrolases"/>
    <property type="match status" value="1"/>
</dbReference>
<evidence type="ECO:0000259" key="12">
    <source>
        <dbReference type="PROSITE" id="PS51643"/>
    </source>
</evidence>
<evidence type="ECO:0000313" key="13">
    <source>
        <dbReference type="EMBL" id="MFB9523584.1"/>
    </source>
</evidence>
<dbReference type="InterPro" id="IPR014001">
    <property type="entry name" value="Helicase_ATP-bd"/>
</dbReference>
<keyword evidence="5" id="KW-0547">Nucleotide-binding</keyword>
<keyword evidence="14" id="KW-1185">Reference proteome</keyword>
<evidence type="ECO:0000256" key="1">
    <source>
        <dbReference type="ARBA" id="ARBA00006847"/>
    </source>
</evidence>
<dbReference type="RefSeq" id="WP_345225439.1">
    <property type="nucleotide sequence ID" value="NZ_BAAAXE010000013.1"/>
</dbReference>
<sequence length="1555" mass="169136">MIPQPPSGGAPFIQLSPPARSAWAKHERKTDGHLPLWRHLADSAATAGKLWDEWLPASIKSLVAEDMSGNADDARRLVVFLAGVHDIGKATPAFSCQVESLADSMRTAGLEMSTAAQYGPDRRMAPHGLAGQLLLQEWLSERCGMSARLSGQFAVVAGGHHGTPPEHQQIHDLQLRPWLLRHPGDTEELWRSVQFELMDSIAELAGVTGQLADWGSVRLTQPVQVILTAIVILSDWIASSAELFPYDPDSWQPAGAAGEARRLRAAWEGLDLPGPWAPAEPDQSAEALFAERFDLPVGARVRPVQVEAVKMARAMESPGLLMIEAPMGEGKTEAALAAAEVMAARSGAGGLLVALPTRATGDAMFPRLLDWLDQQPSEGSWSVVLAHAKAALNEVWSGFMRRGHRTITAVEPDRSQQLSPIRSPRSEPAGLQAHQWLRGRKKSLLASFAVGTIDQLLFAGLKSRHLALRHLAVAGKVVIIDEVHAYDAYMGRYLDRVLEWLATYRVPVIMLSATLPAERRRALAASYTGTAVEDSSVEQDPSAYPLITAVAPGAPVQCVRPAAASERRTGVTLERLDDDLVQLADRLTQELQNGGCALVVRNTVQRVLDTADALRERFGSANVTVTHSRFLAADREARDAELRDTFGPYGKRPDGAHIVVASQVVEQSLDVDFDLLVTDLAPVDLMLQRMGRLHRHLRQRPPRLVQARCLVTGAAWAADPPQPARGSEFIYRRHALLRTLAVLGPYLDGEHLVLPDHISPLVQAAYGEDEVGPPEWAEHLSTARTEHFRHLADKRQKAEAFLLGPVKRAGRPIYGWLGANAGDTDDSPSGRAQVRDSEESLEVLVVQRLRDGTLATVPWLTRGRGGLPLPTDFPPDRRAAEAVAASAITLPRLFTHPGAIDRTIDELERFLIHGWQVKECPWLAGELVIVLDEDCQTRLSGYELQYSSADGLRVSSGFEPPRAATVSADVSESTEEGEHDQESARAIPVAVPGEELSPVSPEPAPPPGPPSFNLVSSAWLPVQRLDGSTDELSLLEVFAQAPDLRRLVGDLPTQDFALLRLLLAIIHDAVDGPAELDDWAELWESAAPFSAIPEYLDGHRDRFDLFHPDTPFYQVADLRTAKDDIASLNRLVADVPNGEQFFTMRRSGVEQLSFAEAARWLVHAHAFDPSGIKSGMTGDPRAKSGKVYPLGVGSIGNLGGVFAEGSSLQQTLLLNLIAFAEGIVEQQKGDQPVWRRAPFTAAASDAERLAAGPTGLRDLYTWQSRRLRLHTDGTNVTGVVLGYGDPLTPYAPWKLEPMSGWRRSVAQEKKQGRPLVYMPRQHDPSRAAWRGLGALLPARRSGTEDTGRGTPESLPAGIVSWCSMLASEGVLDQRSLIRMRLVGAVYGTQQSVVDEVVDDSVVLPVVLLHEENPAFGATAVDAVHDAQGAVTALGQLAGNLARAVGSNPDPASDTARDLGFGALDGPYRRWLAGLRPGVDPQEARKLWQAAVREHVLGLGLKLLDSAGPVASEGRVADIPGSGRQWVNDARAEQWFRRRLNQVLPYPYRESDEVAE</sequence>
<dbReference type="CDD" id="cd09641">
    <property type="entry name" value="Cas3''_I"/>
    <property type="match status" value="1"/>
</dbReference>
<evidence type="ECO:0000256" key="10">
    <source>
        <dbReference type="SAM" id="MobiDB-lite"/>
    </source>
</evidence>
<dbReference type="InterPro" id="IPR041372">
    <property type="entry name" value="Cas3_C"/>
</dbReference>
<dbReference type="NCBIfam" id="TIGR01587">
    <property type="entry name" value="cas3_core"/>
    <property type="match status" value="1"/>
</dbReference>
<dbReference type="Pfam" id="PF18019">
    <property type="entry name" value="Cas3_HD"/>
    <property type="match status" value="1"/>
</dbReference>
<evidence type="ECO:0000256" key="3">
    <source>
        <dbReference type="ARBA" id="ARBA00022722"/>
    </source>
</evidence>
<proteinExistence type="inferred from homology"/>
<dbReference type="Pfam" id="PF09481">
    <property type="entry name" value="CRISPR_Cse1"/>
    <property type="match status" value="1"/>
</dbReference>
<dbReference type="EMBL" id="JBHMCR010000018">
    <property type="protein sequence ID" value="MFB9523584.1"/>
    <property type="molecule type" value="Genomic_DNA"/>
</dbReference>
<dbReference type="Pfam" id="PF22590">
    <property type="entry name" value="Cas3-like_C_2"/>
    <property type="match status" value="1"/>
</dbReference>
<evidence type="ECO:0000256" key="4">
    <source>
        <dbReference type="ARBA" id="ARBA00022723"/>
    </source>
</evidence>
<dbReference type="Pfam" id="PF18395">
    <property type="entry name" value="Cas3_C"/>
    <property type="match status" value="1"/>
</dbReference>
<comment type="similarity">
    <text evidence="2">In the central section; belongs to the CRISPR-associated helicase Cas3 family.</text>
</comment>
<dbReference type="InterPro" id="IPR054712">
    <property type="entry name" value="Cas3-like_dom"/>
</dbReference>
<evidence type="ECO:0000256" key="9">
    <source>
        <dbReference type="ARBA" id="ARBA00023118"/>
    </source>
</evidence>
<gene>
    <name evidence="13" type="primary">casA</name>
    <name evidence="13" type="synonym">cse1</name>
    <name evidence="13" type="ORF">ACFFTU_26920</name>
</gene>
<dbReference type="InterPro" id="IPR006483">
    <property type="entry name" value="CRISPR-assoc_Cas3_HD"/>
</dbReference>
<keyword evidence="8" id="KW-0067">ATP-binding</keyword>
<dbReference type="PROSITE" id="PS51643">
    <property type="entry name" value="HD_CAS3"/>
    <property type="match status" value="1"/>
</dbReference>
<evidence type="ECO:0000313" key="14">
    <source>
        <dbReference type="Proteomes" id="UP001589718"/>
    </source>
</evidence>
<reference evidence="13 14" key="1">
    <citation type="submission" date="2024-09" db="EMBL/GenBank/DDBJ databases">
        <authorList>
            <person name="Sun Q."/>
            <person name="Mori K."/>
        </authorList>
    </citation>
    <scope>NUCLEOTIDE SEQUENCE [LARGE SCALE GENOMIC DNA]</scope>
    <source>
        <strain evidence="13 14">JCM 4362</strain>
    </source>
</reference>
<feature type="region of interest" description="Disordered" evidence="10">
    <location>
        <begin position="963"/>
        <end position="985"/>
    </location>
</feature>
<dbReference type="InterPro" id="IPR038257">
    <property type="entry name" value="CRISPR-assoc_Cas3_HD_sf"/>
</dbReference>
<feature type="domain" description="HD Cas3-type" evidence="12">
    <location>
        <begin position="29"/>
        <end position="237"/>
    </location>
</feature>
<dbReference type="InterPro" id="IPR050547">
    <property type="entry name" value="DEAD_box_RNA_helicases"/>
</dbReference>
<keyword evidence="3" id="KW-0540">Nuclease</keyword>
<comment type="caution">
    <text evidence="13">The sequence shown here is derived from an EMBL/GenBank/DDBJ whole genome shotgun (WGS) entry which is preliminary data.</text>
</comment>